<feature type="compositionally biased region" description="Low complexity" evidence="2">
    <location>
        <begin position="968"/>
        <end position="985"/>
    </location>
</feature>
<dbReference type="GO" id="GO:0005737">
    <property type="term" value="C:cytoplasm"/>
    <property type="evidence" value="ECO:0007669"/>
    <property type="project" value="TreeGrafter"/>
</dbReference>
<dbReference type="AlphaFoldDB" id="A0A9P8TLV1"/>
<evidence type="ECO:0000259" key="3">
    <source>
        <dbReference type="PROSITE" id="PS50031"/>
    </source>
</evidence>
<proteinExistence type="predicted"/>
<feature type="region of interest" description="Disordered" evidence="2">
    <location>
        <begin position="350"/>
        <end position="369"/>
    </location>
</feature>
<feature type="region of interest" description="Disordered" evidence="2">
    <location>
        <begin position="1"/>
        <end position="57"/>
    </location>
</feature>
<dbReference type="EMBL" id="JAEUBG010003237">
    <property type="protein sequence ID" value="KAH3683076.1"/>
    <property type="molecule type" value="Genomic_DNA"/>
</dbReference>
<dbReference type="InterPro" id="IPR011992">
    <property type="entry name" value="EF-hand-dom_pair"/>
</dbReference>
<dbReference type="GO" id="GO:0016197">
    <property type="term" value="P:endosomal transport"/>
    <property type="evidence" value="ECO:0007669"/>
    <property type="project" value="TreeGrafter"/>
</dbReference>
<dbReference type="GO" id="GO:0006897">
    <property type="term" value="P:endocytosis"/>
    <property type="evidence" value="ECO:0007669"/>
    <property type="project" value="TreeGrafter"/>
</dbReference>
<feature type="compositionally biased region" description="Low complexity" evidence="2">
    <location>
        <begin position="307"/>
        <end position="321"/>
    </location>
</feature>
<feature type="compositionally biased region" description="Low complexity" evidence="2">
    <location>
        <begin position="1"/>
        <end position="11"/>
    </location>
</feature>
<sequence>MSYNNYQQYGNPYGGGQQPPIVNSGFNPYAQFQPQPQAQPQPSMPAQQSPAAPVSAPTNQPIGQLSFLTAEEQQKYYTLFTHSTNSVSITPDSARSILLKSNLTPHQLAKIWDLSDLNKSGDLLFPEFALALYLCNTVLKGGDLPYVLNDRVLKEVTGAVDKINFAVPEEDSNSAALAGGVNPLTRSTTEEIKDVFNQSILPTASTGAMANLNTFQPQSAFGLQTQQTGYVQTPPQPQQQPQTNSYDQPSSTIQSQPTGFGFQNQQQTGYQQTLVPQATNTTSNTGFNNATPQFFTSPQKPQDPIKPQFTGFQQTQPTGNNYSSIDTTLGLNSQQATGGQTLRAQLTGGAPLRPLQPQFTQNEQQQQQEPIRTQLTGGAPLSQPIEPQATTSTAFKGNLAPTITGSATAKPLTQQTTAGNLVPLQSVTTGSIAPITAQPTGTLIPLLKPQATGYVIKPLTQQKTGVGQNSFFIDSLLQAQAQQQEQLQQEENNKVQVAAMYSNATITADEKKLFNKIFDNFDTAHKGLLDAKTSSEIFRKSGLNREDLEKIWDLITRANQTHLDKESFQLGMWLVYRRINGAQLPETIPEGLKPSSLKILDSVKKTLKTESSGNLTGLKKSSMSKMDGSRFKNNDDELIISASRHRRRNTSTFTGDAAAAAATDSATDSPVPATATANAELSSEEIKKKIWEKKILLDDLKAQAESQASQDQQFEQEDLRVIDELKRQIQSLPQQANKVSESEQLKSRLDTLLIQVPQLNTQISQLNEQIKSSKIQLFQLQNPVTVAPPITSKYLKGTGPNGEITDFDRRKFEKRKELAVKMAQLTGKPLDPEFDISLDQLSSNSAGDDDKLKEYTDHLNSENETNTKMIKEIIESITDLAKSVGKTLKPGFSTTADESNYKKFELGVGVQPEVAEVVKALKVAQLSDKFANVLSLSSSTPSPSLSSSEATQPQQATYSSMSFDSRDTTPTPAPAAISSPTITSSGAHPLTAEERRAQIRARVQERIKSKYTTLTGRSPTNSRTPSGNSTPTLQNMSPTFTSPAPVPAMDPTSTNHNESSSDDDDDEEEFQRMEEIRRLKRMERDARLTADENRE</sequence>
<dbReference type="PANTHER" id="PTHR11216">
    <property type="entry name" value="EH DOMAIN"/>
    <property type="match status" value="1"/>
</dbReference>
<dbReference type="InterPro" id="IPR000261">
    <property type="entry name" value="EH_dom"/>
</dbReference>
<feature type="domain" description="EH" evidence="3">
    <location>
        <begin position="72"/>
        <end position="159"/>
    </location>
</feature>
<feature type="domain" description="EH" evidence="3">
    <location>
        <begin position="510"/>
        <end position="599"/>
    </location>
</feature>
<reference evidence="4" key="2">
    <citation type="submission" date="2021-01" db="EMBL/GenBank/DDBJ databases">
        <authorList>
            <person name="Schikora-Tamarit M.A."/>
        </authorList>
    </citation>
    <scope>NUCLEOTIDE SEQUENCE</scope>
    <source>
        <strain evidence="4">CBS2887</strain>
    </source>
</reference>
<organism evidence="4 5">
    <name type="scientific">Wickerhamomyces pijperi</name>
    <name type="common">Yeast</name>
    <name type="synonym">Pichia pijperi</name>
    <dbReference type="NCBI Taxonomy" id="599730"/>
    <lineage>
        <taxon>Eukaryota</taxon>
        <taxon>Fungi</taxon>
        <taxon>Dikarya</taxon>
        <taxon>Ascomycota</taxon>
        <taxon>Saccharomycotina</taxon>
        <taxon>Saccharomycetes</taxon>
        <taxon>Phaffomycetales</taxon>
        <taxon>Wickerhamomycetaceae</taxon>
        <taxon>Wickerhamomyces</taxon>
    </lineage>
</organism>
<dbReference type="Pfam" id="PF12763">
    <property type="entry name" value="EH"/>
    <property type="match status" value="2"/>
</dbReference>
<feature type="region of interest" description="Disordered" evidence="2">
    <location>
        <begin position="229"/>
        <end position="263"/>
    </location>
</feature>
<feature type="region of interest" description="Disordered" evidence="2">
    <location>
        <begin position="649"/>
        <end position="678"/>
    </location>
</feature>
<dbReference type="Proteomes" id="UP000774326">
    <property type="component" value="Unassembled WGS sequence"/>
</dbReference>
<feature type="compositionally biased region" description="Low complexity" evidence="2">
    <location>
        <begin position="935"/>
        <end position="948"/>
    </location>
</feature>
<comment type="caution">
    <text evidence="4">The sequence shown here is derived from an EMBL/GenBank/DDBJ whole genome shotgun (WGS) entry which is preliminary data.</text>
</comment>
<feature type="compositionally biased region" description="Polar residues" evidence="2">
    <location>
        <begin position="949"/>
        <end position="963"/>
    </location>
</feature>
<dbReference type="GO" id="GO:0005886">
    <property type="term" value="C:plasma membrane"/>
    <property type="evidence" value="ECO:0007669"/>
    <property type="project" value="TreeGrafter"/>
</dbReference>
<dbReference type="SUPFAM" id="SSF47473">
    <property type="entry name" value="EF-hand"/>
    <property type="match status" value="2"/>
</dbReference>
<accession>A0A9P8TLV1</accession>
<feature type="compositionally biased region" description="Polar residues" evidence="2">
    <location>
        <begin position="1010"/>
        <end position="1042"/>
    </location>
</feature>
<name>A0A9P8TLV1_WICPI</name>
<keyword evidence="5" id="KW-1185">Reference proteome</keyword>
<evidence type="ECO:0000256" key="2">
    <source>
        <dbReference type="SAM" id="MobiDB-lite"/>
    </source>
</evidence>
<feature type="region of interest" description="Disordered" evidence="2">
    <location>
        <begin position="279"/>
        <end position="326"/>
    </location>
</feature>
<evidence type="ECO:0000313" key="4">
    <source>
        <dbReference type="EMBL" id="KAH3683076.1"/>
    </source>
</evidence>
<reference evidence="4" key="1">
    <citation type="journal article" date="2021" name="Open Biol.">
        <title>Shared evolutionary footprints suggest mitochondrial oxidative damage underlies multiple complex I losses in fungi.</title>
        <authorList>
            <person name="Schikora-Tamarit M.A."/>
            <person name="Marcet-Houben M."/>
            <person name="Nosek J."/>
            <person name="Gabaldon T."/>
        </authorList>
    </citation>
    <scope>NUCLEOTIDE SEQUENCE</scope>
    <source>
        <strain evidence="4">CBS2887</strain>
    </source>
</reference>
<gene>
    <name evidence="4" type="ORF">WICPIJ_005949</name>
</gene>
<evidence type="ECO:0000313" key="5">
    <source>
        <dbReference type="Proteomes" id="UP000774326"/>
    </source>
</evidence>
<dbReference type="OrthoDB" id="2015333at2759"/>
<feature type="coiled-coil region" evidence="1">
    <location>
        <begin position="749"/>
        <end position="776"/>
    </location>
</feature>
<dbReference type="SMART" id="SM00027">
    <property type="entry name" value="EH"/>
    <property type="match status" value="2"/>
</dbReference>
<feature type="compositionally biased region" description="Polar residues" evidence="2">
    <location>
        <begin position="244"/>
        <end position="255"/>
    </location>
</feature>
<feature type="compositionally biased region" description="Low complexity" evidence="2">
    <location>
        <begin position="44"/>
        <end position="57"/>
    </location>
</feature>
<feature type="compositionally biased region" description="Polar residues" evidence="2">
    <location>
        <begin position="279"/>
        <end position="300"/>
    </location>
</feature>
<dbReference type="Gene3D" id="1.10.238.10">
    <property type="entry name" value="EF-hand"/>
    <property type="match status" value="2"/>
</dbReference>
<feature type="region of interest" description="Disordered" evidence="2">
    <location>
        <begin position="935"/>
        <end position="991"/>
    </location>
</feature>
<feature type="compositionally biased region" description="Acidic residues" evidence="2">
    <location>
        <begin position="1060"/>
        <end position="1069"/>
    </location>
</feature>
<feature type="compositionally biased region" description="Low complexity" evidence="2">
    <location>
        <begin position="229"/>
        <end position="243"/>
    </location>
</feature>
<feature type="region of interest" description="Disordered" evidence="2">
    <location>
        <begin position="1005"/>
        <end position="1095"/>
    </location>
</feature>
<feature type="compositionally biased region" description="Low complexity" evidence="2">
    <location>
        <begin position="356"/>
        <end position="369"/>
    </location>
</feature>
<protein>
    <recommendedName>
        <fullName evidence="3">EH domain-containing protein</fullName>
    </recommendedName>
</protein>
<dbReference type="PROSITE" id="PS50031">
    <property type="entry name" value="EH"/>
    <property type="match status" value="2"/>
</dbReference>
<evidence type="ECO:0000256" key="1">
    <source>
        <dbReference type="SAM" id="Coils"/>
    </source>
</evidence>
<dbReference type="CDD" id="cd00052">
    <property type="entry name" value="EH"/>
    <property type="match status" value="2"/>
</dbReference>
<keyword evidence="1" id="KW-0175">Coiled coil</keyword>
<feature type="compositionally biased region" description="Low complexity" evidence="2">
    <location>
        <begin position="650"/>
        <end position="669"/>
    </location>
</feature>
<feature type="compositionally biased region" description="Basic and acidic residues" evidence="2">
    <location>
        <begin position="1070"/>
        <end position="1095"/>
    </location>
</feature>